<sequence>MPTPPHPFCADITFYHGAPRHFSKPAEPTLSRHLHLYRHKDNPRQKWWNKISYEYYVAVLRLVKLVK</sequence>
<comment type="caution">
    <text evidence="1">The sequence shown here is derived from an EMBL/GenBank/DDBJ whole genome shotgun (WGS) entry which is preliminary data.</text>
</comment>
<protein>
    <submittedName>
        <fullName evidence="1">Uncharacterized protein</fullName>
    </submittedName>
</protein>
<name>A0A9Q1CSH3_HOLLE</name>
<evidence type="ECO:0000313" key="1">
    <source>
        <dbReference type="EMBL" id="KAJ8050078.1"/>
    </source>
</evidence>
<proteinExistence type="predicted"/>
<gene>
    <name evidence="1" type="ORF">HOLleu_03135</name>
</gene>
<organism evidence="1 2">
    <name type="scientific">Holothuria leucospilota</name>
    <name type="common">Black long sea cucumber</name>
    <name type="synonym">Mertensiothuria leucospilota</name>
    <dbReference type="NCBI Taxonomy" id="206669"/>
    <lineage>
        <taxon>Eukaryota</taxon>
        <taxon>Metazoa</taxon>
        <taxon>Echinodermata</taxon>
        <taxon>Eleutherozoa</taxon>
        <taxon>Echinozoa</taxon>
        <taxon>Holothuroidea</taxon>
        <taxon>Aspidochirotacea</taxon>
        <taxon>Aspidochirotida</taxon>
        <taxon>Holothuriidae</taxon>
        <taxon>Holothuria</taxon>
    </lineage>
</organism>
<dbReference type="EMBL" id="JAIZAY010000001">
    <property type="protein sequence ID" value="KAJ8050078.1"/>
    <property type="molecule type" value="Genomic_DNA"/>
</dbReference>
<evidence type="ECO:0000313" key="2">
    <source>
        <dbReference type="Proteomes" id="UP001152320"/>
    </source>
</evidence>
<keyword evidence="2" id="KW-1185">Reference proteome</keyword>
<dbReference type="AlphaFoldDB" id="A0A9Q1CSH3"/>
<dbReference type="Proteomes" id="UP001152320">
    <property type="component" value="Chromosome 1"/>
</dbReference>
<reference evidence="1" key="1">
    <citation type="submission" date="2021-10" db="EMBL/GenBank/DDBJ databases">
        <title>Tropical sea cucumber genome reveals ecological adaptation and Cuvierian tubules defense mechanism.</title>
        <authorList>
            <person name="Chen T."/>
        </authorList>
    </citation>
    <scope>NUCLEOTIDE SEQUENCE</scope>
    <source>
        <strain evidence="1">Nanhai2018</strain>
        <tissue evidence="1">Muscle</tissue>
    </source>
</reference>
<accession>A0A9Q1CSH3</accession>